<gene>
    <name evidence="1" type="ORF">BC936DRAFT_141271</name>
</gene>
<dbReference type="Proteomes" id="UP000268093">
    <property type="component" value="Unassembled WGS sequence"/>
</dbReference>
<organism evidence="1 2">
    <name type="scientific">Jimgerdemannia flammicorona</name>
    <dbReference type="NCBI Taxonomy" id="994334"/>
    <lineage>
        <taxon>Eukaryota</taxon>
        <taxon>Fungi</taxon>
        <taxon>Fungi incertae sedis</taxon>
        <taxon>Mucoromycota</taxon>
        <taxon>Mucoromycotina</taxon>
        <taxon>Endogonomycetes</taxon>
        <taxon>Endogonales</taxon>
        <taxon>Endogonaceae</taxon>
        <taxon>Jimgerdemannia</taxon>
    </lineage>
</organism>
<evidence type="ECO:0000313" key="2">
    <source>
        <dbReference type="Proteomes" id="UP000268093"/>
    </source>
</evidence>
<protein>
    <submittedName>
        <fullName evidence="1">Uncharacterized protein</fullName>
    </submittedName>
</protein>
<evidence type="ECO:0000313" key="1">
    <source>
        <dbReference type="EMBL" id="RUO96909.1"/>
    </source>
</evidence>
<name>A0A433A2J4_9FUNG</name>
<comment type="caution">
    <text evidence="1">The sequence shown here is derived from an EMBL/GenBank/DDBJ whole genome shotgun (WGS) entry which is preliminary data.</text>
</comment>
<dbReference type="AlphaFoldDB" id="A0A433A2J4"/>
<dbReference type="EMBL" id="RBNI01019152">
    <property type="protein sequence ID" value="RUO96909.1"/>
    <property type="molecule type" value="Genomic_DNA"/>
</dbReference>
<sequence>MTPAMGRIRKGISSVNSTEHFQIPSQHNPLQNAEHHFLQAWTILQKTNEEREQYYKNWITAETKYNTEVEKLEIMTKTNSELVDECQHLRNTLAMSSGGLQSFLLDDVLDNLMAIKAKVKPKLLRNGWGNGDDLWIFYLYSFYTFREAERVFQRYIDKIEESLGCKSQNSPESITLRAQTFIKSVLQINYSSIENDLVERTKEKITGSLIRKENIDGSVVNAVLSRLGLGPDDLTAFALKIRLLQPPVKHQFDPNEGVSETSLIGKFGPPEADKIYLFPAILQRSKNGWLPTKAQLTFVE</sequence>
<accession>A0A433A2J4</accession>
<proteinExistence type="predicted"/>
<reference evidence="1 2" key="1">
    <citation type="journal article" date="2018" name="New Phytol.">
        <title>Phylogenomics of Endogonaceae and evolution of mycorrhizas within Mucoromycota.</title>
        <authorList>
            <person name="Chang Y."/>
            <person name="Desiro A."/>
            <person name="Na H."/>
            <person name="Sandor L."/>
            <person name="Lipzen A."/>
            <person name="Clum A."/>
            <person name="Barry K."/>
            <person name="Grigoriev I.V."/>
            <person name="Martin F.M."/>
            <person name="Stajich J.E."/>
            <person name="Smith M.E."/>
            <person name="Bonito G."/>
            <person name="Spatafora J.W."/>
        </authorList>
    </citation>
    <scope>NUCLEOTIDE SEQUENCE [LARGE SCALE GENOMIC DNA]</scope>
    <source>
        <strain evidence="1 2">GMNB39</strain>
    </source>
</reference>
<keyword evidence="2" id="KW-1185">Reference proteome</keyword>